<reference evidence="2" key="1">
    <citation type="journal article" date="2023" name="Hortic. Res.">
        <title>A chromosome-level phased genome enabling allele-level studies in sweet orange: a case study on citrus Huanglongbing tolerance.</title>
        <authorList>
            <person name="Wu B."/>
            <person name="Yu Q."/>
            <person name="Deng Z."/>
            <person name="Duan Y."/>
            <person name="Luo F."/>
            <person name="Gmitter F. Jr."/>
        </authorList>
    </citation>
    <scope>NUCLEOTIDE SEQUENCE [LARGE SCALE GENOMIC DNA]</scope>
    <source>
        <strain evidence="2">cv. Valencia</strain>
    </source>
</reference>
<accession>A0ACB8MMF7</accession>
<organism evidence="1 2">
    <name type="scientific">Citrus sinensis</name>
    <name type="common">Sweet orange</name>
    <name type="synonym">Citrus aurantium var. sinensis</name>
    <dbReference type="NCBI Taxonomy" id="2711"/>
    <lineage>
        <taxon>Eukaryota</taxon>
        <taxon>Viridiplantae</taxon>
        <taxon>Streptophyta</taxon>
        <taxon>Embryophyta</taxon>
        <taxon>Tracheophyta</taxon>
        <taxon>Spermatophyta</taxon>
        <taxon>Magnoliopsida</taxon>
        <taxon>eudicotyledons</taxon>
        <taxon>Gunneridae</taxon>
        <taxon>Pentapetalae</taxon>
        <taxon>rosids</taxon>
        <taxon>malvids</taxon>
        <taxon>Sapindales</taxon>
        <taxon>Rutaceae</taxon>
        <taxon>Aurantioideae</taxon>
        <taxon>Citrus</taxon>
    </lineage>
</organism>
<sequence length="167" mass="17970">MIVERFCMGSRGFHDSIIVPGKVRVKSCLFTRRRHHPPPPSPPPGFSTLVFAHGFMKFRLTVLQGRHLWHQMVFGADGMVINIASVLPGAATNPFKTGYFQGDALAPLESIAACLGLFGAGAYAGLPGDLKADKVSKASYNAYGARGSKFLLPAIWLPVSLDCKIAV</sequence>
<proteinExistence type="predicted"/>
<gene>
    <name evidence="1" type="ORF">KPL71_010311</name>
</gene>
<evidence type="ECO:0000313" key="1">
    <source>
        <dbReference type="EMBL" id="KAH9786589.1"/>
    </source>
</evidence>
<dbReference type="EMBL" id="CM039172">
    <property type="protein sequence ID" value="KAH9786589.1"/>
    <property type="molecule type" value="Genomic_DNA"/>
</dbReference>
<keyword evidence="2" id="KW-1185">Reference proteome</keyword>
<protein>
    <submittedName>
        <fullName evidence="1">Uncharacterized protein</fullName>
    </submittedName>
</protein>
<name>A0ACB8MMF7_CITSI</name>
<dbReference type="Proteomes" id="UP000829398">
    <property type="component" value="Chromosome 3"/>
</dbReference>
<evidence type="ECO:0000313" key="2">
    <source>
        <dbReference type="Proteomes" id="UP000829398"/>
    </source>
</evidence>
<comment type="caution">
    <text evidence="1">The sequence shown here is derived from an EMBL/GenBank/DDBJ whole genome shotgun (WGS) entry which is preliminary data.</text>
</comment>